<dbReference type="Proteomes" id="UP001054945">
    <property type="component" value="Unassembled WGS sequence"/>
</dbReference>
<evidence type="ECO:0000313" key="2">
    <source>
        <dbReference type="Proteomes" id="UP001054945"/>
    </source>
</evidence>
<comment type="caution">
    <text evidence="1">The sequence shown here is derived from an EMBL/GenBank/DDBJ whole genome shotgun (WGS) entry which is preliminary data.</text>
</comment>
<dbReference type="AlphaFoldDB" id="A0AAV4WQS9"/>
<evidence type="ECO:0000313" key="1">
    <source>
        <dbReference type="EMBL" id="GIY84688.1"/>
    </source>
</evidence>
<reference evidence="1 2" key="1">
    <citation type="submission" date="2021-06" db="EMBL/GenBank/DDBJ databases">
        <title>Caerostris extrusa draft genome.</title>
        <authorList>
            <person name="Kono N."/>
            <person name="Arakawa K."/>
        </authorList>
    </citation>
    <scope>NUCLEOTIDE SEQUENCE [LARGE SCALE GENOMIC DNA]</scope>
</reference>
<organism evidence="1 2">
    <name type="scientific">Caerostris extrusa</name>
    <name type="common">Bark spider</name>
    <name type="synonym">Caerostris bankana</name>
    <dbReference type="NCBI Taxonomy" id="172846"/>
    <lineage>
        <taxon>Eukaryota</taxon>
        <taxon>Metazoa</taxon>
        <taxon>Ecdysozoa</taxon>
        <taxon>Arthropoda</taxon>
        <taxon>Chelicerata</taxon>
        <taxon>Arachnida</taxon>
        <taxon>Araneae</taxon>
        <taxon>Araneomorphae</taxon>
        <taxon>Entelegynae</taxon>
        <taxon>Araneoidea</taxon>
        <taxon>Araneidae</taxon>
        <taxon>Caerostris</taxon>
    </lineage>
</organism>
<dbReference type="EMBL" id="BPLR01016544">
    <property type="protein sequence ID" value="GIY84688.1"/>
    <property type="molecule type" value="Genomic_DNA"/>
</dbReference>
<keyword evidence="2" id="KW-1185">Reference proteome</keyword>
<gene>
    <name evidence="1" type="ORF">CEXT_233351</name>
</gene>
<name>A0AAV4WQS9_CAEEX</name>
<sequence length="115" mass="13202">MRWNTIIKAKIIKQGFYFLHNLSLFRIQGNHSKNRNSRLAVPLNSLHFPAKSSGNVYFISKKALGSRFRGIGARLFYTGLRRSCDVRGMHNVSLGDIFAEKRLACKRAFSRDERA</sequence>
<protein>
    <submittedName>
        <fullName evidence="1">Uncharacterized protein</fullName>
    </submittedName>
</protein>
<accession>A0AAV4WQS9</accession>
<proteinExistence type="predicted"/>